<evidence type="ECO:0000256" key="4">
    <source>
        <dbReference type="ARBA" id="ARBA00023237"/>
    </source>
</evidence>
<keyword evidence="2 6" id="KW-0472">Membrane</keyword>
<dbReference type="CDD" id="cd15830">
    <property type="entry name" value="BamD"/>
    <property type="match status" value="1"/>
</dbReference>
<dbReference type="OrthoDB" id="9804044at2"/>
<proteinExistence type="inferred from homology"/>
<dbReference type="Proteomes" id="UP000293550">
    <property type="component" value="Unassembled WGS sequence"/>
</dbReference>
<dbReference type="PANTHER" id="PTHR37423">
    <property type="entry name" value="SOLUBLE LYTIC MUREIN TRANSGLYCOSYLASE-RELATED"/>
    <property type="match status" value="1"/>
</dbReference>
<evidence type="ECO:0000256" key="7">
    <source>
        <dbReference type="PROSITE-ProRule" id="PRU00339"/>
    </source>
</evidence>
<accession>A0A4Q7DIY4</accession>
<organism evidence="10 11">
    <name type="scientific">Candidatus Finniella inopinata</name>
    <dbReference type="NCBI Taxonomy" id="1696036"/>
    <lineage>
        <taxon>Bacteria</taxon>
        <taxon>Pseudomonadati</taxon>
        <taxon>Pseudomonadota</taxon>
        <taxon>Alphaproteobacteria</taxon>
        <taxon>Holosporales</taxon>
        <taxon>Candidatus Paracaedibacteraceae</taxon>
        <taxon>Candidatus Finniella</taxon>
    </lineage>
</organism>
<comment type="subunit">
    <text evidence="6">Part of the Bam complex.</text>
</comment>
<dbReference type="Pfam" id="PF13525">
    <property type="entry name" value="YfiO"/>
    <property type="match status" value="1"/>
</dbReference>
<comment type="subcellular location">
    <subcellularLocation>
        <location evidence="6">Cell outer membrane</location>
        <topology evidence="6">Lipid-anchor</topology>
    </subcellularLocation>
</comment>
<sequence length="259" mass="29558">MFCLKNITCFLLLLFALTGCGDKEELYTDRKVEDLYNIAMDHFEAKSYTKAARSFAEVERQHPYSNWALKAQLMSAYCYYEAKKYDESVEAFNLFIQLHPGHPEVAYAYYMLGLCHYEQIPIIERDQKPAEDSLKAFQEVINRFPASVYAKDAKFKIDLIHDHLAGKEISVGRYYQSQGAHLAAINRFKEVVARYQTTSHVPEALHRLVECYLSLGLKAEAQAVAAVLGHNFPNSDWYKDSYALVKQHTAPVVAPSPAK</sequence>
<evidence type="ECO:0000256" key="2">
    <source>
        <dbReference type="ARBA" id="ARBA00023136"/>
    </source>
</evidence>
<dbReference type="PROSITE" id="PS51257">
    <property type="entry name" value="PROKAR_LIPOPROTEIN"/>
    <property type="match status" value="1"/>
</dbReference>
<dbReference type="EMBL" id="SCFB01000006">
    <property type="protein sequence ID" value="RZI45974.1"/>
    <property type="molecule type" value="Genomic_DNA"/>
</dbReference>
<keyword evidence="1 6" id="KW-0732">Signal</keyword>
<feature type="signal peptide" evidence="8">
    <location>
        <begin position="1"/>
        <end position="21"/>
    </location>
</feature>
<comment type="function">
    <text evidence="6">Part of the outer membrane protein assembly complex, which is involved in assembly and insertion of beta-barrel proteins into the outer membrane.</text>
</comment>
<evidence type="ECO:0000256" key="6">
    <source>
        <dbReference type="HAMAP-Rule" id="MF_00922"/>
    </source>
</evidence>
<dbReference type="GO" id="GO:0051205">
    <property type="term" value="P:protein insertion into membrane"/>
    <property type="evidence" value="ECO:0007669"/>
    <property type="project" value="UniProtKB-UniRule"/>
</dbReference>
<evidence type="ECO:0000256" key="3">
    <source>
        <dbReference type="ARBA" id="ARBA00023139"/>
    </source>
</evidence>
<reference evidence="10 11" key="1">
    <citation type="submission" date="2018-10" db="EMBL/GenBank/DDBJ databases">
        <title>An updated phylogeny of the Alphaproteobacteria reveals that the parasitic Rickettsiales and Holosporales have independent origins.</title>
        <authorList>
            <person name="Munoz-Gomez S.A."/>
            <person name="Hess S."/>
            <person name="Burger G."/>
            <person name="Lang B.F."/>
            <person name="Susko E."/>
            <person name="Slamovits C.H."/>
            <person name="Roger A.J."/>
        </authorList>
    </citation>
    <scope>NUCLEOTIDE SEQUENCE [LARGE SCALE GENOMIC DNA]</scope>
    <source>
        <strain evidence="10">HOLO01</strain>
    </source>
</reference>
<keyword evidence="11" id="KW-1185">Reference proteome</keyword>
<evidence type="ECO:0000256" key="8">
    <source>
        <dbReference type="SAM" id="SignalP"/>
    </source>
</evidence>
<feature type="chain" id="PRO_5021053574" description="Outer membrane protein assembly factor BamD" evidence="8">
    <location>
        <begin position="22"/>
        <end position="259"/>
    </location>
</feature>
<keyword evidence="7" id="KW-0802">TPR repeat</keyword>
<protein>
    <recommendedName>
        <fullName evidence="6">Outer membrane protein assembly factor BamD</fullName>
    </recommendedName>
</protein>
<keyword evidence="3 6" id="KW-0564">Palmitate</keyword>
<feature type="domain" description="Outer membrane lipoprotein BamD-like" evidence="9">
    <location>
        <begin position="30"/>
        <end position="224"/>
    </location>
</feature>
<keyword evidence="5 6" id="KW-0449">Lipoprotein</keyword>
<feature type="repeat" description="TPR" evidence="7">
    <location>
        <begin position="69"/>
        <end position="102"/>
    </location>
</feature>
<name>A0A4Q7DIY4_9PROT</name>
<keyword evidence="4 6" id="KW-0998">Cell outer membrane</keyword>
<dbReference type="GO" id="GO:1990063">
    <property type="term" value="C:Bam protein complex"/>
    <property type="evidence" value="ECO:0007669"/>
    <property type="project" value="TreeGrafter"/>
</dbReference>
<dbReference type="HAMAP" id="MF_00922">
    <property type="entry name" value="OM_assembly_BamD"/>
    <property type="match status" value="1"/>
</dbReference>
<dbReference type="PROSITE" id="PS50005">
    <property type="entry name" value="TPR"/>
    <property type="match status" value="1"/>
</dbReference>
<dbReference type="Gene3D" id="1.25.40.10">
    <property type="entry name" value="Tetratricopeptide repeat domain"/>
    <property type="match status" value="1"/>
</dbReference>
<dbReference type="InterPro" id="IPR017689">
    <property type="entry name" value="BamD"/>
</dbReference>
<dbReference type="InterPro" id="IPR039565">
    <property type="entry name" value="BamD-like"/>
</dbReference>
<comment type="caution">
    <text evidence="10">The sequence shown here is derived from an EMBL/GenBank/DDBJ whole genome shotgun (WGS) entry which is preliminary data.</text>
</comment>
<dbReference type="SUPFAM" id="SSF48452">
    <property type="entry name" value="TPR-like"/>
    <property type="match status" value="1"/>
</dbReference>
<dbReference type="PANTHER" id="PTHR37423:SF1">
    <property type="entry name" value="OUTER MEMBRANE PROTEIN ASSEMBLY FACTOR BAMD"/>
    <property type="match status" value="1"/>
</dbReference>
<dbReference type="GO" id="GO:0043165">
    <property type="term" value="P:Gram-negative-bacterium-type cell outer membrane assembly"/>
    <property type="evidence" value="ECO:0007669"/>
    <property type="project" value="UniProtKB-UniRule"/>
</dbReference>
<evidence type="ECO:0000259" key="9">
    <source>
        <dbReference type="Pfam" id="PF13525"/>
    </source>
</evidence>
<gene>
    <name evidence="6" type="primary">bamD</name>
    <name evidence="10" type="ORF">EQU50_05860</name>
</gene>
<evidence type="ECO:0000256" key="5">
    <source>
        <dbReference type="ARBA" id="ARBA00023288"/>
    </source>
</evidence>
<comment type="similarity">
    <text evidence="6">Belongs to the BamD family.</text>
</comment>
<evidence type="ECO:0000313" key="11">
    <source>
        <dbReference type="Proteomes" id="UP000293550"/>
    </source>
</evidence>
<dbReference type="RefSeq" id="WP_130154222.1">
    <property type="nucleotide sequence ID" value="NZ_SCFB01000006.1"/>
</dbReference>
<dbReference type="InterPro" id="IPR011990">
    <property type="entry name" value="TPR-like_helical_dom_sf"/>
</dbReference>
<dbReference type="NCBIfam" id="TIGR03302">
    <property type="entry name" value="OM_YfiO"/>
    <property type="match status" value="1"/>
</dbReference>
<dbReference type="AlphaFoldDB" id="A0A4Q7DIY4"/>
<evidence type="ECO:0000313" key="10">
    <source>
        <dbReference type="EMBL" id="RZI45974.1"/>
    </source>
</evidence>
<dbReference type="InterPro" id="IPR019734">
    <property type="entry name" value="TPR_rpt"/>
</dbReference>
<evidence type="ECO:0000256" key="1">
    <source>
        <dbReference type="ARBA" id="ARBA00022729"/>
    </source>
</evidence>